<organism evidence="3 4">
    <name type="scientific">Serratia sp. (strain ATCC 39006)</name>
    <name type="common">Prodigiosinella confusarubida</name>
    <dbReference type="NCBI Taxonomy" id="104623"/>
    <lineage>
        <taxon>Bacteria</taxon>
        <taxon>Pseudomonadati</taxon>
        <taxon>Pseudomonadota</taxon>
        <taxon>Gammaproteobacteria</taxon>
        <taxon>Enterobacterales</taxon>
        <taxon>Pectobacteriaceae</taxon>
        <taxon>Prodigiosinella</taxon>
    </lineage>
</organism>
<dbReference type="Gene3D" id="3.90.550.10">
    <property type="entry name" value="Spore Coat Polysaccharide Biosynthesis Protein SpsA, Chain A"/>
    <property type="match status" value="1"/>
</dbReference>
<dbReference type="KEGG" id="serq:CWC46_06430"/>
<dbReference type="OrthoDB" id="9771846at2"/>
<dbReference type="RefSeq" id="WP_021017077.1">
    <property type="nucleotide sequence ID" value="NZ_CP025084.1"/>
</dbReference>
<dbReference type="GO" id="GO:0016740">
    <property type="term" value="F:transferase activity"/>
    <property type="evidence" value="ECO:0007669"/>
    <property type="project" value="UniProtKB-KW"/>
</dbReference>
<dbReference type="SUPFAM" id="SSF53448">
    <property type="entry name" value="Nucleotide-diphospho-sugar transferases"/>
    <property type="match status" value="1"/>
</dbReference>
<evidence type="ECO:0000313" key="4">
    <source>
        <dbReference type="Proteomes" id="UP000017700"/>
    </source>
</evidence>
<dbReference type="Pfam" id="PF00535">
    <property type="entry name" value="Glycos_transf_2"/>
    <property type="match status" value="1"/>
</dbReference>
<evidence type="ECO:0000313" key="5">
    <source>
        <dbReference type="Proteomes" id="UP000233778"/>
    </source>
</evidence>
<dbReference type="STRING" id="104623.Ser39006_03817"/>
<evidence type="ECO:0000313" key="2">
    <source>
        <dbReference type="EMBL" id="AUG99487.1"/>
    </source>
</evidence>
<protein>
    <submittedName>
        <fullName evidence="3">Glycosyltransferase family 2 protein</fullName>
    </submittedName>
</protein>
<dbReference type="EMBL" id="CP025085">
    <property type="protein sequence ID" value="AUG99487.1"/>
    <property type="molecule type" value="Genomic_DNA"/>
</dbReference>
<dbReference type="Proteomes" id="UP000233778">
    <property type="component" value="Chromosome"/>
</dbReference>
<reference evidence="2 5" key="3">
    <citation type="submission" date="2017-11" db="EMBL/GenBank/DDBJ databases">
        <title>Complete genome sequence of Serratia sp. ATCC 39006 LacA.</title>
        <authorList>
            <person name="Hampton H.G."/>
            <person name="Jackson S.A."/>
            <person name="Jauregui R."/>
            <person name="Poulter G.T.M."/>
            <person name="Salmond G.P.C."/>
            <person name="Fineran P.C."/>
        </authorList>
    </citation>
    <scope>NUCLEOTIDE SEQUENCE [LARGE SCALE GENOMIC DNA]</scope>
    <source>
        <strain evidence="2 5">ATCC 39006</strain>
    </source>
</reference>
<reference evidence="3" key="2">
    <citation type="submission" date="2013-09" db="EMBL/GenBank/DDBJ databases">
        <authorList>
            <person name="Wang G."/>
            <person name="Yang Y."/>
            <person name="Su Y."/>
        </authorList>
    </citation>
    <scope>NUCLEOTIDE SEQUENCE</scope>
    <source>
        <strain evidence="3">ATCC 39006</strain>
    </source>
</reference>
<dbReference type="Proteomes" id="UP000017700">
    <property type="component" value="Chromosome"/>
</dbReference>
<sequence length="292" mass="33800">MKIGIVVVWYKPTLEQINNMKNIVGNNQFKICIVDNTPDVDNVFYFNELLANGNNYYIYNGNKGGIAGGFNRGAEKLFEDSDVDYFFTMDQDSSLTSDFFLGMYSFCKEKKSEISCPNFYDRNAKVYGSFVLLTPYFYKISTDGTTNFCISSGMCISRRAWELVGPFDESLIIDHVDTAFALKALVFGFIIKVNYDECLNHAIGEREVHKLFGITVKPNHHNYIRKYYIVRNGFYLSFKYFKEAKGYFNLNVLRVMHEFVSVIFYEKDKIRKIKYMLKGLLDAVRGKLGDIK</sequence>
<name>A0A2I5TGV7_SERS3</name>
<dbReference type="InterPro" id="IPR001173">
    <property type="entry name" value="Glyco_trans_2-like"/>
</dbReference>
<dbReference type="AlphaFoldDB" id="A0A2I5TGV7"/>
<accession>A0A2I5TGV7</accession>
<reference evidence="3" key="4">
    <citation type="submission" date="2017-11" db="EMBL/GenBank/DDBJ databases">
        <title>Complete genome sequence of Serratia sp. ATCC 39006.</title>
        <authorList>
            <person name="Hampton H.G."/>
            <person name="Jackson S.A."/>
            <person name="Jauregui R."/>
            <person name="Poulter G.T.M."/>
            <person name="Salmond G.P.C."/>
            <person name="Fineran P.C."/>
        </authorList>
    </citation>
    <scope>NUCLEOTIDE SEQUENCE</scope>
    <source>
        <strain evidence="3">ATCC 39006</strain>
    </source>
</reference>
<dbReference type="KEGG" id="sera:Ser39006_006435"/>
<feature type="domain" description="Glycosyltransferase 2-like" evidence="1">
    <location>
        <begin position="20"/>
        <end position="160"/>
    </location>
</feature>
<proteinExistence type="predicted"/>
<reference evidence="3 4" key="1">
    <citation type="journal article" date="2013" name="Genome Announc.">
        <title>Draft genome sequence of Serratia sp. strain ATCC 39006, a model bacterium for analysis of the biosynthesis and regulation of prodigiosin, a carbapenem, and gas vesicles.</title>
        <authorList>
            <person name="Fineran P.C."/>
            <person name="Iglesias Cans M.C."/>
            <person name="Ramsay J.P."/>
            <person name="Wilf N.M."/>
            <person name="Cossyleon D."/>
            <person name="McNeil M.B."/>
            <person name="Williamson N.R."/>
            <person name="Monson R.E."/>
            <person name="Becher S.A."/>
            <person name="Stanton J.A."/>
            <person name="Brugger K."/>
            <person name="Brown S.D."/>
            <person name="Salmond G.P."/>
        </authorList>
    </citation>
    <scope>NUCLEOTIDE SEQUENCE [LARGE SCALE GENOMIC DNA]</scope>
    <source>
        <strain evidence="3">ATCC 39006</strain>
        <strain evidence="4">ATCC 39006 / SC 11482</strain>
    </source>
</reference>
<keyword evidence="4" id="KW-1185">Reference proteome</keyword>
<dbReference type="InterPro" id="IPR029044">
    <property type="entry name" value="Nucleotide-diphossugar_trans"/>
</dbReference>
<dbReference type="EMBL" id="CP025084">
    <property type="protein sequence ID" value="AUH03805.1"/>
    <property type="molecule type" value="Genomic_DNA"/>
</dbReference>
<gene>
    <name evidence="2" type="ORF">CWC46_06430</name>
    <name evidence="3" type="ORF">Ser39006_006435</name>
</gene>
<keyword evidence="3" id="KW-0808">Transferase</keyword>
<evidence type="ECO:0000313" key="3">
    <source>
        <dbReference type="EMBL" id="AUH03805.1"/>
    </source>
</evidence>
<evidence type="ECO:0000259" key="1">
    <source>
        <dbReference type="Pfam" id="PF00535"/>
    </source>
</evidence>